<reference evidence="3" key="1">
    <citation type="submission" date="2020-10" db="EMBL/GenBank/DDBJ databases">
        <title>Unveiling of a novel bifunctional photoreceptor, Dualchrome1, isolated from a cosmopolitan green alga.</title>
        <authorList>
            <person name="Suzuki S."/>
            <person name="Kawachi M."/>
        </authorList>
    </citation>
    <scope>NUCLEOTIDE SEQUENCE</scope>
    <source>
        <strain evidence="3">NIES 2893</strain>
    </source>
</reference>
<keyword evidence="2" id="KW-1133">Transmembrane helix</keyword>
<dbReference type="EMBL" id="BNJQ01000001">
    <property type="protein sequence ID" value="GHP01261.1"/>
    <property type="molecule type" value="Genomic_DNA"/>
</dbReference>
<dbReference type="Proteomes" id="UP000660262">
    <property type="component" value="Unassembled WGS sequence"/>
</dbReference>
<feature type="transmembrane region" description="Helical" evidence="2">
    <location>
        <begin position="223"/>
        <end position="242"/>
    </location>
</feature>
<keyword evidence="2" id="KW-0812">Transmembrane</keyword>
<evidence type="ECO:0000256" key="2">
    <source>
        <dbReference type="SAM" id="Phobius"/>
    </source>
</evidence>
<sequence length="396" mass="43449">MYTYTPRTSPCALHTGSGRRKARQHRCTLSLVVPRAHSGSSPPTPSTSAQPLGEGEMERGDSGEEPPRTPERRQWFRRIGVGSIPKLFSIARFARTRGGWRREDGRRRRNARGYERTDLDLVGDALGLAVPLEAGGGNGNGGGGDGKGGGGGFNRFGHEDGWWHLRGFGALVSVLFFFCKLLVCWCSTMPTDSAGMCDLGFLFCCAMLAIVALFPSVAVLRPFLVEMIGVHIICEMAFYGAILPRWDHEFKMPWDMWTHHGATVVGASYLLWAGATQGAVFWWIGCQFIVTELTTFLPIAFKQANKQRGRVKGTKSIVLGTLFPVAFIGRTALSLTIVYNFMEALKYSAGPVPFWGIGLGSGLTISFLNSYWTWKIFKGTAKAMSKVKRKEGSSST</sequence>
<comment type="caution">
    <text evidence="3">The sequence shown here is derived from an EMBL/GenBank/DDBJ whole genome shotgun (WGS) entry which is preliminary data.</text>
</comment>
<feature type="compositionally biased region" description="Basic and acidic residues" evidence="1">
    <location>
        <begin position="56"/>
        <end position="74"/>
    </location>
</feature>
<evidence type="ECO:0000313" key="4">
    <source>
        <dbReference type="Proteomes" id="UP000660262"/>
    </source>
</evidence>
<dbReference type="AlphaFoldDB" id="A0A830H6A9"/>
<feature type="transmembrane region" description="Helical" evidence="2">
    <location>
        <begin position="322"/>
        <end position="342"/>
    </location>
</feature>
<accession>A0A830H6A9</accession>
<feature type="transmembrane region" description="Helical" evidence="2">
    <location>
        <begin position="354"/>
        <end position="374"/>
    </location>
</feature>
<keyword evidence="4" id="KW-1185">Reference proteome</keyword>
<feature type="region of interest" description="Disordered" evidence="1">
    <location>
        <begin position="1"/>
        <end position="76"/>
    </location>
</feature>
<feature type="transmembrane region" description="Helical" evidence="2">
    <location>
        <begin position="163"/>
        <end position="187"/>
    </location>
</feature>
<organism evidence="3 4">
    <name type="scientific">Pycnococcus provasolii</name>
    <dbReference type="NCBI Taxonomy" id="41880"/>
    <lineage>
        <taxon>Eukaryota</taxon>
        <taxon>Viridiplantae</taxon>
        <taxon>Chlorophyta</taxon>
        <taxon>Pseudoscourfieldiophyceae</taxon>
        <taxon>Pseudoscourfieldiales</taxon>
        <taxon>Pycnococcaceae</taxon>
        <taxon>Pycnococcus</taxon>
    </lineage>
</organism>
<evidence type="ECO:0008006" key="5">
    <source>
        <dbReference type="Google" id="ProtNLM"/>
    </source>
</evidence>
<keyword evidence="2" id="KW-0472">Membrane</keyword>
<evidence type="ECO:0000313" key="3">
    <source>
        <dbReference type="EMBL" id="GHP01261.1"/>
    </source>
</evidence>
<feature type="transmembrane region" description="Helical" evidence="2">
    <location>
        <begin position="199"/>
        <end position="217"/>
    </location>
</feature>
<evidence type="ECO:0000256" key="1">
    <source>
        <dbReference type="SAM" id="MobiDB-lite"/>
    </source>
</evidence>
<name>A0A830H6A9_9CHLO</name>
<protein>
    <recommendedName>
        <fullName evidence="5">TLC domain-containing protein</fullName>
    </recommendedName>
</protein>
<proteinExistence type="predicted"/>
<feature type="transmembrane region" description="Helical" evidence="2">
    <location>
        <begin position="280"/>
        <end position="301"/>
    </location>
</feature>
<feature type="compositionally biased region" description="Basic residues" evidence="1">
    <location>
        <begin position="17"/>
        <end position="26"/>
    </location>
</feature>
<gene>
    <name evidence="3" type="ORF">PPROV_000001700</name>
</gene>
<dbReference type="OrthoDB" id="10674464at2759"/>